<name>A0A448WTN1_9PLAT</name>
<dbReference type="AlphaFoldDB" id="A0A448WTN1"/>
<evidence type="ECO:0000313" key="3">
    <source>
        <dbReference type="Proteomes" id="UP000784294"/>
    </source>
</evidence>
<proteinExistence type="predicted"/>
<comment type="caution">
    <text evidence="2">The sequence shown here is derived from an EMBL/GenBank/DDBJ whole genome shotgun (WGS) entry which is preliminary data.</text>
</comment>
<keyword evidence="1" id="KW-0472">Membrane</keyword>
<keyword evidence="3" id="KW-1185">Reference proteome</keyword>
<dbReference type="EMBL" id="CAAALY010044045">
    <property type="protein sequence ID" value="VEL19954.1"/>
    <property type="molecule type" value="Genomic_DNA"/>
</dbReference>
<dbReference type="Proteomes" id="UP000784294">
    <property type="component" value="Unassembled WGS sequence"/>
</dbReference>
<reference evidence="2" key="1">
    <citation type="submission" date="2018-11" db="EMBL/GenBank/DDBJ databases">
        <authorList>
            <consortium name="Pathogen Informatics"/>
        </authorList>
    </citation>
    <scope>NUCLEOTIDE SEQUENCE</scope>
</reference>
<feature type="non-terminal residue" evidence="2">
    <location>
        <position position="1"/>
    </location>
</feature>
<accession>A0A448WTN1</accession>
<feature type="transmembrane region" description="Helical" evidence="1">
    <location>
        <begin position="333"/>
        <end position="354"/>
    </location>
</feature>
<protein>
    <submittedName>
        <fullName evidence="2">Uncharacterized protein</fullName>
    </submittedName>
</protein>
<evidence type="ECO:0000313" key="2">
    <source>
        <dbReference type="EMBL" id="VEL19954.1"/>
    </source>
</evidence>
<keyword evidence="1" id="KW-1133">Transmembrane helix</keyword>
<organism evidence="2 3">
    <name type="scientific">Protopolystoma xenopodis</name>
    <dbReference type="NCBI Taxonomy" id="117903"/>
    <lineage>
        <taxon>Eukaryota</taxon>
        <taxon>Metazoa</taxon>
        <taxon>Spiralia</taxon>
        <taxon>Lophotrochozoa</taxon>
        <taxon>Platyhelminthes</taxon>
        <taxon>Monogenea</taxon>
        <taxon>Polyopisthocotylea</taxon>
        <taxon>Polystomatidea</taxon>
        <taxon>Polystomatidae</taxon>
        <taxon>Protopolystoma</taxon>
    </lineage>
</organism>
<keyword evidence="1" id="KW-0812">Transmembrane</keyword>
<sequence length="355" mass="39840">GYSFARLFGLSAAETTFALTRHYFHYYHTDSPGLLHQRQLAYFLGELRLLAQPHDIIITTASTEPNQSILLQCNQIGKSNLDRNKTVTSSFDQTYLSDRCHGITTAQHNLQRFEPPILLLSPVFRLSLEVQSFAPAIWNGLLPVSTALQSSFGLGSGLTLVVSTDVGPTISLVNNSQMQQQRNSLQELLRTIHLSRSPPHSITYSWSGEWILRQLHSSTRGPLPSNQLADISARPNRSSLMPVASYDSEDKTPIRFTCGISDNCHDGDEEEENGCNILEDKEVTKGTTNLKLENLTEADSKSGESRDNTRNSIKEIEMKDTEKVKRLTMMPMYLPAFLLHSCMFRVSFLLHLLIV</sequence>
<gene>
    <name evidence="2" type="ORF">PXEA_LOCUS13394</name>
</gene>
<evidence type="ECO:0000256" key="1">
    <source>
        <dbReference type="SAM" id="Phobius"/>
    </source>
</evidence>